<reference evidence="2 3" key="1">
    <citation type="submission" date="2016-10" db="EMBL/GenBank/DDBJ databases">
        <authorList>
            <person name="de Groot N.N."/>
        </authorList>
    </citation>
    <scope>NUCLEOTIDE SEQUENCE [LARGE SCALE GENOMIC DNA]</scope>
    <source>
        <strain evidence="2 3">DSM 19938</strain>
    </source>
</reference>
<evidence type="ECO:0000313" key="3">
    <source>
        <dbReference type="Proteomes" id="UP000199532"/>
    </source>
</evidence>
<keyword evidence="1" id="KW-0732">Signal</keyword>
<proteinExistence type="predicted"/>
<name>A0A1H6WF14_9BACT</name>
<feature type="signal peptide" evidence="1">
    <location>
        <begin position="1"/>
        <end position="25"/>
    </location>
</feature>
<dbReference type="Proteomes" id="UP000199532">
    <property type="component" value="Unassembled WGS sequence"/>
</dbReference>
<gene>
    <name evidence="2" type="ORF">SAMN04487995_3439</name>
</gene>
<organism evidence="2 3">
    <name type="scientific">Dyadobacter koreensis</name>
    <dbReference type="NCBI Taxonomy" id="408657"/>
    <lineage>
        <taxon>Bacteria</taxon>
        <taxon>Pseudomonadati</taxon>
        <taxon>Bacteroidota</taxon>
        <taxon>Cytophagia</taxon>
        <taxon>Cytophagales</taxon>
        <taxon>Spirosomataceae</taxon>
        <taxon>Dyadobacter</taxon>
    </lineage>
</organism>
<accession>A0A1H6WF14</accession>
<dbReference type="EMBL" id="FNXY01000005">
    <property type="protein sequence ID" value="SEJ14296.1"/>
    <property type="molecule type" value="Genomic_DNA"/>
</dbReference>
<evidence type="ECO:0000313" key="2">
    <source>
        <dbReference type="EMBL" id="SEJ14296.1"/>
    </source>
</evidence>
<keyword evidence="3" id="KW-1185">Reference proteome</keyword>
<feature type="chain" id="PRO_5011599254" evidence="1">
    <location>
        <begin position="26"/>
        <end position="68"/>
    </location>
</feature>
<sequence>MKKFAVVFLLSGIVLGFSGIQPANADPKHVESEMFLNKRKKNRGYQKPKSKKILGIFKRKTDCGCPKH</sequence>
<evidence type="ECO:0000256" key="1">
    <source>
        <dbReference type="SAM" id="SignalP"/>
    </source>
</evidence>
<dbReference type="AlphaFoldDB" id="A0A1H6WF14"/>
<dbReference type="OrthoDB" id="965521at2"/>
<protein>
    <submittedName>
        <fullName evidence="2">Uncharacterized protein</fullName>
    </submittedName>
</protein>
<dbReference type="STRING" id="408657.SAMN04487995_3439"/>